<organism evidence="3 4">
    <name type="scientific">Oxalicibacterium flavum</name>
    <dbReference type="NCBI Taxonomy" id="179467"/>
    <lineage>
        <taxon>Bacteria</taxon>
        <taxon>Pseudomonadati</taxon>
        <taxon>Pseudomonadota</taxon>
        <taxon>Betaproteobacteria</taxon>
        <taxon>Burkholderiales</taxon>
        <taxon>Oxalobacteraceae</taxon>
        <taxon>Oxalicibacterium</taxon>
    </lineage>
</organism>
<dbReference type="PRINTS" id="PR00813">
    <property type="entry name" value="BCTERIALGSPG"/>
</dbReference>
<proteinExistence type="predicted"/>
<name>A0A8J2ULM3_9BURK</name>
<evidence type="ECO:0000256" key="2">
    <source>
        <dbReference type="SAM" id="Phobius"/>
    </source>
</evidence>
<reference evidence="3" key="1">
    <citation type="journal article" date="2014" name="Int. J. Syst. Evol. Microbiol.">
        <title>Complete genome sequence of Corynebacterium casei LMG S-19264T (=DSM 44701T), isolated from a smear-ripened cheese.</title>
        <authorList>
            <consortium name="US DOE Joint Genome Institute (JGI-PGF)"/>
            <person name="Walter F."/>
            <person name="Albersmeier A."/>
            <person name="Kalinowski J."/>
            <person name="Ruckert C."/>
        </authorList>
    </citation>
    <scope>NUCLEOTIDE SEQUENCE</scope>
    <source>
        <strain evidence="3">CCM 7086</strain>
    </source>
</reference>
<dbReference type="RefSeq" id="WP_188396438.1">
    <property type="nucleotide sequence ID" value="NZ_BMCG01000004.1"/>
</dbReference>
<evidence type="ECO:0000313" key="3">
    <source>
        <dbReference type="EMBL" id="GGC13961.1"/>
    </source>
</evidence>
<dbReference type="Pfam" id="PF16732">
    <property type="entry name" value="ComP_DUS"/>
    <property type="match status" value="1"/>
</dbReference>
<dbReference type="SUPFAM" id="SSF54523">
    <property type="entry name" value="Pili subunits"/>
    <property type="match status" value="1"/>
</dbReference>
<dbReference type="GO" id="GO:0015628">
    <property type="term" value="P:protein secretion by the type II secretion system"/>
    <property type="evidence" value="ECO:0007669"/>
    <property type="project" value="InterPro"/>
</dbReference>
<dbReference type="InterPro" id="IPR012902">
    <property type="entry name" value="N_methyl_site"/>
</dbReference>
<keyword evidence="4" id="KW-1185">Reference proteome</keyword>
<keyword evidence="2" id="KW-0812">Transmembrane</keyword>
<evidence type="ECO:0000256" key="1">
    <source>
        <dbReference type="ARBA" id="ARBA00022481"/>
    </source>
</evidence>
<keyword evidence="2" id="KW-1133">Transmembrane helix</keyword>
<dbReference type="PANTHER" id="PTHR30093">
    <property type="entry name" value="GENERAL SECRETION PATHWAY PROTEIN G"/>
    <property type="match status" value="1"/>
</dbReference>
<dbReference type="GO" id="GO:0015627">
    <property type="term" value="C:type II protein secretion system complex"/>
    <property type="evidence" value="ECO:0007669"/>
    <property type="project" value="InterPro"/>
</dbReference>
<accession>A0A8J2ULM3</accession>
<dbReference type="EMBL" id="BMCG01000004">
    <property type="protein sequence ID" value="GGC13961.1"/>
    <property type="molecule type" value="Genomic_DNA"/>
</dbReference>
<evidence type="ECO:0000313" key="4">
    <source>
        <dbReference type="Proteomes" id="UP000620266"/>
    </source>
</evidence>
<dbReference type="GO" id="GO:0043683">
    <property type="term" value="P:type IV pilus assembly"/>
    <property type="evidence" value="ECO:0007669"/>
    <property type="project" value="InterPro"/>
</dbReference>
<protein>
    <submittedName>
        <fullName evidence="3">Type IV minor pilin protein PilE</fullName>
    </submittedName>
</protein>
<feature type="transmembrane region" description="Helical" evidence="2">
    <location>
        <begin position="6"/>
        <end position="31"/>
    </location>
</feature>
<dbReference type="InterPro" id="IPR031982">
    <property type="entry name" value="PilE-like"/>
</dbReference>
<dbReference type="InterPro" id="IPR045584">
    <property type="entry name" value="Pilin-like"/>
</dbReference>
<dbReference type="Pfam" id="PF07963">
    <property type="entry name" value="N_methyl"/>
    <property type="match status" value="1"/>
</dbReference>
<dbReference type="AlphaFoldDB" id="A0A8J2ULM3"/>
<keyword evidence="1" id="KW-0488">Methylation</keyword>
<dbReference type="NCBIfam" id="TIGR02532">
    <property type="entry name" value="IV_pilin_GFxxxE"/>
    <property type="match status" value="1"/>
</dbReference>
<reference evidence="3" key="2">
    <citation type="submission" date="2020-09" db="EMBL/GenBank/DDBJ databases">
        <authorList>
            <person name="Sun Q."/>
            <person name="Sedlacek I."/>
        </authorList>
    </citation>
    <scope>NUCLEOTIDE SEQUENCE</scope>
    <source>
        <strain evidence="3">CCM 7086</strain>
    </source>
</reference>
<keyword evidence="2" id="KW-0472">Membrane</keyword>
<sequence length="140" mass="15083">MKKANAGFTLIELMVVVVIVGILASIVYPSYVEYVNKGRRAECASAILQTANLLERYYTVNNKYVANFNDIGGWNFSGNSAASSACGLRIDPEVAGGSQDDGFRITGTPRIADAKCGNLTFTHKGVKGESGSESVDYCWR</sequence>
<comment type="caution">
    <text evidence="3">The sequence shown here is derived from an EMBL/GenBank/DDBJ whole genome shotgun (WGS) entry which is preliminary data.</text>
</comment>
<dbReference type="PROSITE" id="PS00409">
    <property type="entry name" value="PROKAR_NTER_METHYL"/>
    <property type="match status" value="1"/>
</dbReference>
<dbReference type="InterPro" id="IPR000983">
    <property type="entry name" value="Bac_GSPG_pilin"/>
</dbReference>
<dbReference type="Proteomes" id="UP000620266">
    <property type="component" value="Unassembled WGS sequence"/>
</dbReference>
<dbReference type="Gene3D" id="3.30.700.10">
    <property type="entry name" value="Glycoprotein, Type 4 Pilin"/>
    <property type="match status" value="1"/>
</dbReference>
<dbReference type="PANTHER" id="PTHR30093:SF47">
    <property type="entry name" value="TYPE IV PILUS NON-CORE MINOR PILIN PILE"/>
    <property type="match status" value="1"/>
</dbReference>
<gene>
    <name evidence="3" type="primary">pilE</name>
    <name evidence="3" type="ORF">GCM10007205_23570</name>
</gene>